<evidence type="ECO:0000313" key="5">
    <source>
        <dbReference type="Proteomes" id="UP000588098"/>
    </source>
</evidence>
<dbReference type="GO" id="GO:0016829">
    <property type="term" value="F:lyase activity"/>
    <property type="evidence" value="ECO:0007669"/>
    <property type="project" value="UniProtKB-KW"/>
</dbReference>
<keyword evidence="2" id="KW-0456">Lyase</keyword>
<name>A0A7W9QHN6_9ACTN</name>
<evidence type="ECO:0000313" key="4">
    <source>
        <dbReference type="EMBL" id="MBB5940159.1"/>
    </source>
</evidence>
<dbReference type="Pfam" id="PF22818">
    <property type="entry name" value="ApeI-like"/>
    <property type="match status" value="1"/>
</dbReference>
<dbReference type="EMBL" id="JACHJL010000035">
    <property type="protein sequence ID" value="MBB5940159.1"/>
    <property type="molecule type" value="Genomic_DNA"/>
</dbReference>
<dbReference type="SUPFAM" id="SSF54637">
    <property type="entry name" value="Thioesterase/thiol ester dehydrase-isomerase"/>
    <property type="match status" value="2"/>
</dbReference>
<dbReference type="RefSeq" id="WP_184580082.1">
    <property type="nucleotide sequence ID" value="NZ_JACHJL010000035.1"/>
</dbReference>
<evidence type="ECO:0000256" key="2">
    <source>
        <dbReference type="ARBA" id="ARBA00023239"/>
    </source>
</evidence>
<comment type="caution">
    <text evidence="4">The sequence shown here is derived from an EMBL/GenBank/DDBJ whole genome shotgun (WGS) entry which is preliminary data.</text>
</comment>
<dbReference type="InterPro" id="IPR013114">
    <property type="entry name" value="FabA_FabZ"/>
</dbReference>
<comment type="similarity">
    <text evidence="1">Belongs to the thioester dehydratase family. FabZ subfamily.</text>
</comment>
<dbReference type="PANTHER" id="PTHR30272">
    <property type="entry name" value="3-HYDROXYACYL-[ACYL-CARRIER-PROTEIN] DEHYDRATASE"/>
    <property type="match status" value="1"/>
</dbReference>
<dbReference type="Proteomes" id="UP000588098">
    <property type="component" value="Unassembled WGS sequence"/>
</dbReference>
<protein>
    <submittedName>
        <fullName evidence="4">3-hydroxymyristoyl/3-hydroxydecanoyl-(Acyl carrier protein) dehydratase</fullName>
    </submittedName>
</protein>
<evidence type="ECO:0000259" key="3">
    <source>
        <dbReference type="Pfam" id="PF22818"/>
    </source>
</evidence>
<accession>A0A7W9QHN6</accession>
<sequence>MVTVNDKLSFAAPLRAVDHVELTQTADGTRLRSTKVVRESDPYMAGHFPDLTMLPAVFLLEGVRQAVAEAFALSEVPELLEVRSVRLQAPMLGGDEITVDAVVRAEGEHRWFLDARCTRQDGTPVARLKLLVGVATGEQPLTSTHGPLTAPEPVTGPPIIGHARIRELLPVRHPMLLVDGVVAVEPGRLISGVKAISGSDVCYQNLPDGLPGERYSFPRSLIFESFGQTSALLWLATAETGGPDSVLMLAAIRGCRFVGDVQPGEVLRHVVRLEQLVADSAFMSGEIWAADRCVAVIDSLIAVARPRTAVQAPR</sequence>
<dbReference type="PANTHER" id="PTHR30272:SF1">
    <property type="entry name" value="3-HYDROXYACYL-[ACYL-CARRIER-PROTEIN] DEHYDRATASE"/>
    <property type="match status" value="1"/>
</dbReference>
<dbReference type="InterPro" id="IPR054545">
    <property type="entry name" value="ApeI-like"/>
</dbReference>
<dbReference type="InterPro" id="IPR029069">
    <property type="entry name" value="HotDog_dom_sf"/>
</dbReference>
<dbReference type="AlphaFoldDB" id="A0A7W9QHN6"/>
<organism evidence="4 5">
    <name type="scientific">Streptomyces zagrosensis</name>
    <dbReference type="NCBI Taxonomy" id="1042984"/>
    <lineage>
        <taxon>Bacteria</taxon>
        <taxon>Bacillati</taxon>
        <taxon>Actinomycetota</taxon>
        <taxon>Actinomycetes</taxon>
        <taxon>Kitasatosporales</taxon>
        <taxon>Streptomycetaceae</taxon>
        <taxon>Streptomyces</taxon>
    </lineage>
</organism>
<dbReference type="Gene3D" id="3.10.129.10">
    <property type="entry name" value="Hotdog Thioesterase"/>
    <property type="match status" value="2"/>
</dbReference>
<gene>
    <name evidence="4" type="ORF">FHS42_007257</name>
</gene>
<keyword evidence="5" id="KW-1185">Reference proteome</keyword>
<feature type="domain" description="ApeI dehydratase-like" evidence="3">
    <location>
        <begin position="26"/>
        <end position="109"/>
    </location>
</feature>
<reference evidence="4 5" key="1">
    <citation type="submission" date="2020-08" db="EMBL/GenBank/DDBJ databases">
        <title>Genomic Encyclopedia of Type Strains, Phase III (KMG-III): the genomes of soil and plant-associated and newly described type strains.</title>
        <authorList>
            <person name="Whitman W."/>
        </authorList>
    </citation>
    <scope>NUCLEOTIDE SEQUENCE [LARGE SCALE GENOMIC DNA]</scope>
    <source>
        <strain evidence="4 5">CECT 8305</strain>
    </source>
</reference>
<evidence type="ECO:0000256" key="1">
    <source>
        <dbReference type="ARBA" id="ARBA00009174"/>
    </source>
</evidence>
<proteinExistence type="inferred from homology"/>